<dbReference type="EMBL" id="JANPWZ010000001">
    <property type="protein sequence ID" value="KAJ3580550.1"/>
    <property type="molecule type" value="Genomic_DNA"/>
</dbReference>
<dbReference type="VEuPathDB" id="FungiDB:F4678DRAFT_464577"/>
<proteinExistence type="predicted"/>
<evidence type="ECO:0000313" key="2">
    <source>
        <dbReference type="EMBL" id="KAJ3580550.1"/>
    </source>
</evidence>
<feature type="region of interest" description="Disordered" evidence="1">
    <location>
        <begin position="59"/>
        <end position="84"/>
    </location>
</feature>
<evidence type="ECO:0000313" key="3">
    <source>
        <dbReference type="Proteomes" id="UP001148614"/>
    </source>
</evidence>
<accession>A0A9W8NPG1</accession>
<organism evidence="2 3">
    <name type="scientific">Xylaria arbuscula</name>
    <dbReference type="NCBI Taxonomy" id="114810"/>
    <lineage>
        <taxon>Eukaryota</taxon>
        <taxon>Fungi</taxon>
        <taxon>Dikarya</taxon>
        <taxon>Ascomycota</taxon>
        <taxon>Pezizomycotina</taxon>
        <taxon>Sordariomycetes</taxon>
        <taxon>Xylariomycetidae</taxon>
        <taxon>Xylariales</taxon>
        <taxon>Xylariaceae</taxon>
        <taxon>Xylaria</taxon>
    </lineage>
</organism>
<dbReference type="Proteomes" id="UP001148614">
    <property type="component" value="Unassembled WGS sequence"/>
</dbReference>
<name>A0A9W8NPG1_9PEZI</name>
<reference evidence="2" key="1">
    <citation type="submission" date="2022-07" db="EMBL/GenBank/DDBJ databases">
        <title>Genome Sequence of Xylaria arbuscula.</title>
        <authorList>
            <person name="Buettner E."/>
        </authorList>
    </citation>
    <scope>NUCLEOTIDE SEQUENCE</scope>
    <source>
        <strain evidence="2">VT107</strain>
    </source>
</reference>
<gene>
    <name evidence="2" type="ORF">NPX13_g9</name>
</gene>
<comment type="caution">
    <text evidence="2">The sequence shown here is derived from an EMBL/GenBank/DDBJ whole genome shotgun (WGS) entry which is preliminary data.</text>
</comment>
<protein>
    <submittedName>
        <fullName evidence="2">Uncharacterized protein</fullName>
    </submittedName>
</protein>
<dbReference type="AlphaFoldDB" id="A0A9W8NPG1"/>
<sequence>MKGCFATQVWEEFSNLNTHVKHQIYLLSTVDEDSAIKDAENFEKRRANCWEKLRRFAPSSSTQVESKEAKPQDTQTKAADLSEHQASTSGVSICDEKNRVESLVLREARKAVTDYIKVCEEEIRDYCTDSWSLLAGGFKTVEIGYKKTRAIVKKAIEVSGNNTENDSEKGDKKEAEELLKKLRGVWQDARNIHLDGRDSDYDDSDLEEEVEMGYFV</sequence>
<evidence type="ECO:0000256" key="1">
    <source>
        <dbReference type="SAM" id="MobiDB-lite"/>
    </source>
</evidence>
<keyword evidence="3" id="KW-1185">Reference proteome</keyword>